<organism evidence="1">
    <name type="scientific">uncultured Synechococcus sp</name>
    <dbReference type="NCBI Taxonomy" id="154535"/>
    <lineage>
        <taxon>Bacteria</taxon>
        <taxon>Bacillati</taxon>
        <taxon>Cyanobacteriota</taxon>
        <taxon>Cyanophyceae</taxon>
        <taxon>Synechococcales</taxon>
        <taxon>Synechococcaceae</taxon>
        <taxon>Synechococcus</taxon>
        <taxon>environmental samples</taxon>
    </lineage>
</organism>
<name>A0A060C2A3_9SYNE</name>
<dbReference type="EMBL" id="KF119907">
    <property type="protein sequence ID" value="AIA87175.1"/>
    <property type="molecule type" value="Genomic_DNA"/>
</dbReference>
<dbReference type="Pfam" id="PF05045">
    <property type="entry name" value="RgpF"/>
    <property type="match status" value="1"/>
</dbReference>
<protein>
    <submittedName>
        <fullName evidence="1">RgpF</fullName>
    </submittedName>
</protein>
<proteinExistence type="predicted"/>
<feature type="non-terminal residue" evidence="1">
    <location>
        <position position="1"/>
    </location>
</feature>
<evidence type="ECO:0000313" key="1">
    <source>
        <dbReference type="EMBL" id="AIA87175.1"/>
    </source>
</evidence>
<accession>A0A060C2A3</accession>
<dbReference type="AlphaFoldDB" id="A0A060C2A3"/>
<dbReference type="InterPro" id="IPR007739">
    <property type="entry name" value="RgpF"/>
</dbReference>
<sequence length="153" mass="17523">YPDAVFWQKVLHSCPPQTWFTNLALLSILPNSSADAEDQQWHSSLHTAVIAHVFYPEMLGYMLGYMRNVPHPVDLIITTDTSEKKAVLEEQLSEEDHFQRIDVRVVQTNRGRDISAFLIDCADVIANEEYDVIVKLHSKKSEQDPESSEWVVP</sequence>
<reference evidence="1" key="1">
    <citation type="journal article" date="2013" name="Environ. Microbiol.">
        <title>Seasonally variable intestinal metagenomes of the red palm weevil (Rhynchophorus ferrugineus).</title>
        <authorList>
            <person name="Jia S."/>
            <person name="Zhang X."/>
            <person name="Zhang G."/>
            <person name="Yin A."/>
            <person name="Zhang S."/>
            <person name="Li F."/>
            <person name="Wang L."/>
            <person name="Zhao D."/>
            <person name="Yun Q."/>
            <person name="Tala"/>
            <person name="Wang J."/>
            <person name="Sun G."/>
            <person name="Baabdullah M."/>
            <person name="Yu X."/>
            <person name="Hu S."/>
            <person name="Al-Mssallem I.S."/>
            <person name="Yu J."/>
        </authorList>
    </citation>
    <scope>NUCLEOTIDE SEQUENCE</scope>
</reference>